<reference evidence="2 3" key="1">
    <citation type="journal article" date="2014" name="Genome Announc.">
        <title>Draft Genome Sequences of Two Vibrionaceae Species, Vibrio ponticus C121 and Photobacterium aphoticum C119, Isolated as Coral Reef Microbiota.</title>
        <authorList>
            <person name="Al-saari N."/>
            <person name="Meirelles P.M."/>
            <person name="Mino S."/>
            <person name="Suda W."/>
            <person name="Oshima K."/>
            <person name="Hattori M."/>
            <person name="Ohkuma M."/>
            <person name="Thompson F.L."/>
            <person name="Gomez-Gil B."/>
            <person name="Sawabe T."/>
            <person name="Sawabe T."/>
        </authorList>
    </citation>
    <scope>NUCLEOTIDE SEQUENCE [LARGE SCALE GENOMIC DNA]</scope>
    <source>
        <strain evidence="2 3">JCM 19237</strain>
    </source>
</reference>
<dbReference type="InterPro" id="IPR037401">
    <property type="entry name" value="SnoaL-like"/>
</dbReference>
<dbReference type="InterPro" id="IPR032710">
    <property type="entry name" value="NTF2-like_dom_sf"/>
</dbReference>
<evidence type="ECO:0000313" key="2">
    <source>
        <dbReference type="EMBL" id="GAL02138.1"/>
    </source>
</evidence>
<dbReference type="eggNOG" id="COG2249">
    <property type="taxonomic scope" value="Bacteria"/>
</dbReference>
<evidence type="ECO:0000313" key="3">
    <source>
        <dbReference type="Proteomes" id="UP000029227"/>
    </source>
</evidence>
<organism evidence="2 3">
    <name type="scientific">Photobacterium aphoticum</name>
    <dbReference type="NCBI Taxonomy" id="754436"/>
    <lineage>
        <taxon>Bacteria</taxon>
        <taxon>Pseudomonadati</taxon>
        <taxon>Pseudomonadota</taxon>
        <taxon>Gammaproteobacteria</taxon>
        <taxon>Vibrionales</taxon>
        <taxon>Vibrionaceae</taxon>
        <taxon>Photobacterium</taxon>
    </lineage>
</organism>
<dbReference type="Gene3D" id="3.10.450.50">
    <property type="match status" value="1"/>
</dbReference>
<evidence type="ECO:0000259" key="1">
    <source>
        <dbReference type="Pfam" id="PF13577"/>
    </source>
</evidence>
<dbReference type="STRING" id="754436.JCM19237_5031"/>
<name>A0A090QIR0_9GAMM</name>
<proteinExistence type="predicted"/>
<accession>A0A090QIR0</accession>
<protein>
    <recommendedName>
        <fullName evidence="1">SnoaL-like domain-containing protein</fullName>
    </recommendedName>
</protein>
<dbReference type="EMBL" id="BBMN01000001">
    <property type="protein sequence ID" value="GAL02138.1"/>
    <property type="molecule type" value="Genomic_DNA"/>
</dbReference>
<feature type="domain" description="SnoaL-like" evidence="1">
    <location>
        <begin position="11"/>
        <end position="108"/>
    </location>
</feature>
<dbReference type="Proteomes" id="UP000029227">
    <property type="component" value="Unassembled WGS sequence"/>
</dbReference>
<comment type="caution">
    <text evidence="2">The sequence shown here is derived from an EMBL/GenBank/DDBJ whole genome shotgun (WGS) entry which is preliminary data.</text>
</comment>
<dbReference type="SUPFAM" id="SSF54427">
    <property type="entry name" value="NTF2-like"/>
    <property type="match status" value="1"/>
</dbReference>
<sequence length="154" mass="17547">MSDCVERLDDEQERRIRQFVSHWFGSFDRLTEESGYFMPYLADDVVITMPEGTFHGHDGFRDWYAIALSLFKSDCHHQLEQVEVQPAATAPSAGRTVYEVTMRIRLQAQTHSTSPMSGQPADFSLNETWRVSVNEAGNVLIHEYHVVPVNGDAE</sequence>
<dbReference type="Pfam" id="PF13577">
    <property type="entry name" value="SnoaL_4"/>
    <property type="match status" value="1"/>
</dbReference>
<gene>
    <name evidence="2" type="ORF">JCM19237_5031</name>
</gene>
<dbReference type="AlphaFoldDB" id="A0A090QIR0"/>